<reference evidence="10 11" key="1">
    <citation type="submission" date="2018-12" db="EMBL/GenBank/DDBJ databases">
        <authorList>
            <person name="Li K."/>
        </authorList>
    </citation>
    <scope>NUCLEOTIDE SEQUENCE [LARGE SCALE GENOMIC DNA]</scope>
    <source>
        <strain evidence="11">CR22</strain>
    </source>
</reference>
<evidence type="ECO:0000256" key="5">
    <source>
        <dbReference type="ARBA" id="ARBA00022777"/>
    </source>
</evidence>
<dbReference type="RefSeq" id="WP_126275807.1">
    <property type="nucleotide sequence ID" value="NZ_CP034463.1"/>
</dbReference>
<dbReference type="Pfam" id="PF00069">
    <property type="entry name" value="Pkinase"/>
    <property type="match status" value="1"/>
</dbReference>
<feature type="binding site" evidence="7">
    <location>
        <position position="39"/>
    </location>
    <ligand>
        <name>ATP</name>
        <dbReference type="ChEBI" id="CHEBI:30616"/>
    </ligand>
</feature>
<evidence type="ECO:0000256" key="7">
    <source>
        <dbReference type="PROSITE-ProRule" id="PRU10141"/>
    </source>
</evidence>
<keyword evidence="6 7" id="KW-0067">ATP-binding</keyword>
<keyword evidence="2 10" id="KW-0723">Serine/threonine-protein kinase</keyword>
<dbReference type="PANTHER" id="PTHR43289:SF6">
    <property type="entry name" value="SERINE_THREONINE-PROTEIN KINASE NEKL-3"/>
    <property type="match status" value="1"/>
</dbReference>
<gene>
    <name evidence="10" type="ORF">EJC51_41445</name>
</gene>
<dbReference type="Proteomes" id="UP000280197">
    <property type="component" value="Chromosome"/>
</dbReference>
<dbReference type="PANTHER" id="PTHR43289">
    <property type="entry name" value="MITOGEN-ACTIVATED PROTEIN KINASE KINASE KINASE 20-RELATED"/>
    <property type="match status" value="1"/>
</dbReference>
<sequence>MHSVERIGRYRVQRRLGAGAFGTVWLAHDDTLDAPVAVKVLADNWSHRLDVRERFLAEARLLRRAASRRVVQVHDIGELPDGRPYFVMEYADGGTLADLLDDGPLPVDEALRLTAAAALGAAALHEAGIVHRDIKPSNLLLRTGTSGDAGARQVLLADLGLAKILAEASGLTLAAGSAGYRPPEQAEPGTGIDARADVYSLGAVGYQLVTGVVPAAPGKVVRPDRLRPGLDPGVRRALLRALRPDRARRWPDARTFAAELERLGRVAKVPSSARRAGRAASGACSRRAGRKPSHWLYVGFRPVRRECVPGVGRQAALSPYALVADRRPRRWPALLAGTAVTAALIGATFALWPHGSAPAGRRIEDVTGRVSAEVPAAWAGQVRDAGWDPAVLGLRAGHEPGFAVADDLARWPDLRAGVDGVFVGVLEHGDVTAVVNDRAHPECHYDGARDRTLAAGHGRVRSWSDCPGGGSVVEAGLTPPDGGGRPQVYVQIRTAGGGPAARDVLDSVRVGD</sequence>
<keyword evidence="8" id="KW-1133">Transmembrane helix</keyword>
<keyword evidence="8" id="KW-0472">Membrane</keyword>
<dbReference type="EC" id="2.7.11.1" evidence="1"/>
<dbReference type="EMBL" id="CP034463">
    <property type="protein sequence ID" value="AZP21998.1"/>
    <property type="molecule type" value="Genomic_DNA"/>
</dbReference>
<proteinExistence type="predicted"/>
<evidence type="ECO:0000256" key="6">
    <source>
        <dbReference type="ARBA" id="ARBA00022840"/>
    </source>
</evidence>
<dbReference type="InterPro" id="IPR011009">
    <property type="entry name" value="Kinase-like_dom_sf"/>
</dbReference>
<dbReference type="CDD" id="cd14014">
    <property type="entry name" value="STKc_PknB_like"/>
    <property type="match status" value="1"/>
</dbReference>
<dbReference type="InterPro" id="IPR000719">
    <property type="entry name" value="Prot_kinase_dom"/>
</dbReference>
<protein>
    <recommendedName>
        <fullName evidence="1">non-specific serine/threonine protein kinase</fullName>
        <ecNumber evidence="1">2.7.11.1</ecNumber>
    </recommendedName>
</protein>
<dbReference type="PROSITE" id="PS00108">
    <property type="entry name" value="PROTEIN_KINASE_ST"/>
    <property type="match status" value="1"/>
</dbReference>
<name>A0A3S9ICD4_9ACTN</name>
<evidence type="ECO:0000256" key="8">
    <source>
        <dbReference type="SAM" id="Phobius"/>
    </source>
</evidence>
<dbReference type="InterPro" id="IPR008271">
    <property type="entry name" value="Ser/Thr_kinase_AS"/>
</dbReference>
<dbReference type="Gene3D" id="1.10.510.10">
    <property type="entry name" value="Transferase(Phosphotransferase) domain 1"/>
    <property type="match status" value="1"/>
</dbReference>
<feature type="domain" description="Protein kinase" evidence="9">
    <location>
        <begin position="10"/>
        <end position="266"/>
    </location>
</feature>
<evidence type="ECO:0000256" key="2">
    <source>
        <dbReference type="ARBA" id="ARBA00022527"/>
    </source>
</evidence>
<dbReference type="AlphaFoldDB" id="A0A3S9ICD4"/>
<evidence type="ECO:0000256" key="3">
    <source>
        <dbReference type="ARBA" id="ARBA00022679"/>
    </source>
</evidence>
<feature type="transmembrane region" description="Helical" evidence="8">
    <location>
        <begin position="331"/>
        <end position="352"/>
    </location>
</feature>
<accession>A0A3S9ICD4</accession>
<keyword evidence="11" id="KW-1185">Reference proteome</keyword>
<keyword evidence="5 10" id="KW-0418">Kinase</keyword>
<keyword evidence="4 7" id="KW-0547">Nucleotide-binding</keyword>
<dbReference type="PROSITE" id="PS50011">
    <property type="entry name" value="PROTEIN_KINASE_DOM"/>
    <property type="match status" value="1"/>
</dbReference>
<organism evidence="10 11">
    <name type="scientific">Streptomyces aquilus</name>
    <dbReference type="NCBI Taxonomy" id="2548456"/>
    <lineage>
        <taxon>Bacteria</taxon>
        <taxon>Bacillati</taxon>
        <taxon>Actinomycetota</taxon>
        <taxon>Actinomycetes</taxon>
        <taxon>Kitasatosporales</taxon>
        <taxon>Streptomycetaceae</taxon>
        <taxon>Streptomyces</taxon>
    </lineage>
</organism>
<dbReference type="GO" id="GO:0004674">
    <property type="term" value="F:protein serine/threonine kinase activity"/>
    <property type="evidence" value="ECO:0007669"/>
    <property type="project" value="UniProtKB-KW"/>
</dbReference>
<keyword evidence="8" id="KW-0812">Transmembrane</keyword>
<evidence type="ECO:0000313" key="11">
    <source>
        <dbReference type="Proteomes" id="UP000280197"/>
    </source>
</evidence>
<evidence type="ECO:0000313" key="10">
    <source>
        <dbReference type="EMBL" id="AZP21998.1"/>
    </source>
</evidence>
<dbReference type="KEGG" id="saqu:EJC51_41445"/>
<evidence type="ECO:0000256" key="4">
    <source>
        <dbReference type="ARBA" id="ARBA00022741"/>
    </source>
</evidence>
<dbReference type="GO" id="GO:0005524">
    <property type="term" value="F:ATP binding"/>
    <property type="evidence" value="ECO:0007669"/>
    <property type="project" value="UniProtKB-UniRule"/>
</dbReference>
<dbReference type="SMART" id="SM00220">
    <property type="entry name" value="S_TKc"/>
    <property type="match status" value="1"/>
</dbReference>
<evidence type="ECO:0000256" key="1">
    <source>
        <dbReference type="ARBA" id="ARBA00012513"/>
    </source>
</evidence>
<dbReference type="Gene3D" id="3.30.200.20">
    <property type="entry name" value="Phosphorylase Kinase, domain 1"/>
    <property type="match status" value="1"/>
</dbReference>
<dbReference type="InterPro" id="IPR017441">
    <property type="entry name" value="Protein_kinase_ATP_BS"/>
</dbReference>
<evidence type="ECO:0000259" key="9">
    <source>
        <dbReference type="PROSITE" id="PS50011"/>
    </source>
</evidence>
<dbReference type="PROSITE" id="PS00107">
    <property type="entry name" value="PROTEIN_KINASE_ATP"/>
    <property type="match status" value="1"/>
</dbReference>
<keyword evidence="3" id="KW-0808">Transferase</keyword>
<dbReference type="SUPFAM" id="SSF56112">
    <property type="entry name" value="Protein kinase-like (PK-like)"/>
    <property type="match status" value="1"/>
</dbReference>